<evidence type="ECO:0000313" key="5">
    <source>
        <dbReference type="EMBL" id="KAL3419702.1"/>
    </source>
</evidence>
<dbReference type="SUPFAM" id="SSF52833">
    <property type="entry name" value="Thioredoxin-like"/>
    <property type="match status" value="1"/>
</dbReference>
<dbReference type="PANTHER" id="PTHR44051">
    <property type="entry name" value="GLUTATHIONE S-TRANSFERASE-RELATED"/>
    <property type="match status" value="1"/>
</dbReference>
<feature type="domain" description="GST C-terminal" evidence="4">
    <location>
        <begin position="106"/>
        <end position="256"/>
    </location>
</feature>
<name>A0ABR4P8R6_9HELO</name>
<dbReference type="Proteomes" id="UP001629113">
    <property type="component" value="Unassembled WGS sequence"/>
</dbReference>
<evidence type="ECO:0000313" key="6">
    <source>
        <dbReference type="Proteomes" id="UP001629113"/>
    </source>
</evidence>
<dbReference type="SUPFAM" id="SSF47616">
    <property type="entry name" value="GST C-terminal domain-like"/>
    <property type="match status" value="1"/>
</dbReference>
<organism evidence="5 6">
    <name type="scientific">Phlyctema vagabunda</name>
    <dbReference type="NCBI Taxonomy" id="108571"/>
    <lineage>
        <taxon>Eukaryota</taxon>
        <taxon>Fungi</taxon>
        <taxon>Dikarya</taxon>
        <taxon>Ascomycota</taxon>
        <taxon>Pezizomycotina</taxon>
        <taxon>Leotiomycetes</taxon>
        <taxon>Helotiales</taxon>
        <taxon>Dermateaceae</taxon>
        <taxon>Phlyctema</taxon>
    </lineage>
</organism>
<sequence length="286" mass="33145">MSKLSPDPEPQIVLYTAGTPNGQKISIALEELGLKYEVIHIDISKNEQKEDKYLKINPNGRIPAIIDRTPPLNEKGRERRVFEGQAILLYLTQRYDPKNTISYPFDSDKYWEVLEWLSWMQAGIGPMQGQANHFFRYAPEKIEYAIKRYQTETKRLYQVLETRLVSQKNNTKTIAGTSAYNAGKCTESDKSNGPWLVGDKLTIADIACFSWINWAEWAGVDVSEFRETSDWLARINKRDAVQRGLDVPEKFKLKEMLKTKDGEKEFEKYHSSWVMKGQEKDQKTHL</sequence>
<keyword evidence="6" id="KW-1185">Reference proteome</keyword>
<dbReference type="SFLD" id="SFLDG00358">
    <property type="entry name" value="Main_(cytGST)"/>
    <property type="match status" value="1"/>
</dbReference>
<comment type="caution">
    <text evidence="5">The sequence shown here is derived from an EMBL/GenBank/DDBJ whole genome shotgun (WGS) entry which is preliminary data.</text>
</comment>
<dbReference type="EMBL" id="JBFCZG010000007">
    <property type="protein sequence ID" value="KAL3419702.1"/>
    <property type="molecule type" value="Genomic_DNA"/>
</dbReference>
<evidence type="ECO:0000259" key="4">
    <source>
        <dbReference type="PROSITE" id="PS50405"/>
    </source>
</evidence>
<dbReference type="Pfam" id="PF00043">
    <property type="entry name" value="GST_C"/>
    <property type="match status" value="1"/>
</dbReference>
<dbReference type="InterPro" id="IPR040079">
    <property type="entry name" value="Glutathione_S-Trfase"/>
</dbReference>
<dbReference type="InterPro" id="IPR036249">
    <property type="entry name" value="Thioredoxin-like_sf"/>
</dbReference>
<dbReference type="InterPro" id="IPR004046">
    <property type="entry name" value="GST_C"/>
</dbReference>
<dbReference type="Gene3D" id="3.40.30.10">
    <property type="entry name" value="Glutaredoxin"/>
    <property type="match status" value="1"/>
</dbReference>
<dbReference type="PROSITE" id="PS50404">
    <property type="entry name" value="GST_NTER"/>
    <property type="match status" value="1"/>
</dbReference>
<dbReference type="SFLD" id="SFLDS00019">
    <property type="entry name" value="Glutathione_Transferase_(cytos"/>
    <property type="match status" value="1"/>
</dbReference>
<dbReference type="InterPro" id="IPR004045">
    <property type="entry name" value="Glutathione_S-Trfase_N"/>
</dbReference>
<dbReference type="Pfam" id="PF02798">
    <property type="entry name" value="GST_N"/>
    <property type="match status" value="1"/>
</dbReference>
<dbReference type="PROSITE" id="PS50405">
    <property type="entry name" value="GST_CTER"/>
    <property type="match status" value="1"/>
</dbReference>
<reference evidence="5 6" key="1">
    <citation type="submission" date="2024-06" db="EMBL/GenBank/DDBJ databases">
        <title>Complete genome of Phlyctema vagabunda strain 19-DSS-EL-015.</title>
        <authorList>
            <person name="Fiorenzani C."/>
        </authorList>
    </citation>
    <scope>NUCLEOTIDE SEQUENCE [LARGE SCALE GENOMIC DNA]</scope>
    <source>
        <strain evidence="5 6">19-DSS-EL-015</strain>
    </source>
</reference>
<comment type="similarity">
    <text evidence="1 2">Belongs to the GST superfamily.</text>
</comment>
<feature type="domain" description="GST N-terminal" evidence="3">
    <location>
        <begin position="9"/>
        <end position="99"/>
    </location>
</feature>
<protein>
    <submittedName>
        <fullName evidence="5">Disulfide-bond oxidoreductase YfcG 2</fullName>
    </submittedName>
</protein>
<dbReference type="CDD" id="cd03048">
    <property type="entry name" value="GST_N_Ure2p_like"/>
    <property type="match status" value="1"/>
</dbReference>
<dbReference type="InterPro" id="IPR036282">
    <property type="entry name" value="Glutathione-S-Trfase_C_sf"/>
</dbReference>
<dbReference type="Gene3D" id="1.20.1050.10">
    <property type="match status" value="1"/>
</dbReference>
<evidence type="ECO:0000256" key="1">
    <source>
        <dbReference type="ARBA" id="ARBA00007409"/>
    </source>
</evidence>
<accession>A0ABR4P8R6</accession>
<dbReference type="PANTHER" id="PTHR44051:SF8">
    <property type="entry name" value="GLUTATHIONE S-TRANSFERASE GSTA"/>
    <property type="match status" value="1"/>
</dbReference>
<proteinExistence type="inferred from homology"/>
<dbReference type="InterPro" id="IPR010987">
    <property type="entry name" value="Glutathione-S-Trfase_C-like"/>
</dbReference>
<evidence type="ECO:0000256" key="2">
    <source>
        <dbReference type="RuleBase" id="RU003494"/>
    </source>
</evidence>
<gene>
    <name evidence="5" type="ORF">PVAG01_08200</name>
</gene>
<evidence type="ECO:0000259" key="3">
    <source>
        <dbReference type="PROSITE" id="PS50404"/>
    </source>
</evidence>